<dbReference type="Proteomes" id="UP001477870">
    <property type="component" value="Unassembled WGS sequence"/>
</dbReference>
<proteinExistence type="predicted"/>
<accession>A0ABU9T1T3</accession>
<dbReference type="EMBL" id="JBBMQO010000001">
    <property type="protein sequence ID" value="MEM5500086.1"/>
    <property type="molecule type" value="Genomic_DNA"/>
</dbReference>
<comment type="caution">
    <text evidence="1">The sequence shown here is derived from an EMBL/GenBank/DDBJ whole genome shotgun (WGS) entry which is preliminary data.</text>
</comment>
<gene>
    <name evidence="1" type="ORF">WNY59_00640</name>
</gene>
<dbReference type="RefSeq" id="WP_018688651.1">
    <property type="nucleotide sequence ID" value="NZ_JBBMQO010000001.1"/>
</dbReference>
<protein>
    <submittedName>
        <fullName evidence="1">Uncharacterized protein</fullName>
    </submittedName>
</protein>
<sequence>MAVRAITLSIAMIAATALWGLSVYSADAMAGKVSHDGYGVSSITQN</sequence>
<evidence type="ECO:0000313" key="2">
    <source>
        <dbReference type="Proteomes" id="UP001477870"/>
    </source>
</evidence>
<reference evidence="1 2" key="1">
    <citation type="submission" date="2024-03" db="EMBL/GenBank/DDBJ databases">
        <title>Community enrichment and isolation of bacterial strains for fucoidan degradation.</title>
        <authorList>
            <person name="Sichert A."/>
        </authorList>
    </citation>
    <scope>NUCLEOTIDE SEQUENCE [LARGE SCALE GENOMIC DNA]</scope>
    <source>
        <strain evidence="1 2">AS62</strain>
    </source>
</reference>
<evidence type="ECO:0000313" key="1">
    <source>
        <dbReference type="EMBL" id="MEM5500086.1"/>
    </source>
</evidence>
<name>A0ABU9T1T3_9HYPH</name>
<organism evidence="1 2">
    <name type="scientific">Ahrensia kielensis</name>
    <dbReference type="NCBI Taxonomy" id="76980"/>
    <lineage>
        <taxon>Bacteria</taxon>
        <taxon>Pseudomonadati</taxon>
        <taxon>Pseudomonadota</taxon>
        <taxon>Alphaproteobacteria</taxon>
        <taxon>Hyphomicrobiales</taxon>
        <taxon>Ahrensiaceae</taxon>
        <taxon>Ahrensia</taxon>
    </lineage>
</organism>
<keyword evidence="2" id="KW-1185">Reference proteome</keyword>